<accession>A0ABT8SHY0</accession>
<dbReference type="PANTHER" id="PTHR11614">
    <property type="entry name" value="PHOSPHOLIPASE-RELATED"/>
    <property type="match status" value="1"/>
</dbReference>
<keyword evidence="1" id="KW-0732">Signal</keyword>
<protein>
    <submittedName>
        <fullName evidence="3">Alpha/beta fold hydrolase</fullName>
    </submittedName>
</protein>
<dbReference type="EMBL" id="JAUKTR010000001">
    <property type="protein sequence ID" value="MDO1558175.1"/>
    <property type="molecule type" value="Genomic_DNA"/>
</dbReference>
<evidence type="ECO:0000256" key="1">
    <source>
        <dbReference type="SAM" id="SignalP"/>
    </source>
</evidence>
<feature type="signal peptide" evidence="1">
    <location>
        <begin position="1"/>
        <end position="17"/>
    </location>
</feature>
<dbReference type="Pfam" id="PF12146">
    <property type="entry name" value="Hydrolase_4"/>
    <property type="match status" value="1"/>
</dbReference>
<reference evidence="3" key="1">
    <citation type="submission" date="2023-07" db="EMBL/GenBank/DDBJ databases">
        <title>Brevundimonas soil sp. nov., isolated from the soil of chemical plant.</title>
        <authorList>
            <person name="Wu N."/>
        </authorList>
    </citation>
    <scope>NUCLEOTIDE SEQUENCE</scope>
    <source>
        <strain evidence="3">XZ-24</strain>
    </source>
</reference>
<dbReference type="GO" id="GO:0016787">
    <property type="term" value="F:hydrolase activity"/>
    <property type="evidence" value="ECO:0007669"/>
    <property type="project" value="UniProtKB-KW"/>
</dbReference>
<dbReference type="SUPFAM" id="SSF53474">
    <property type="entry name" value="alpha/beta-Hydrolases"/>
    <property type="match status" value="1"/>
</dbReference>
<dbReference type="PROSITE" id="PS51257">
    <property type="entry name" value="PROKAR_LIPOPROTEIN"/>
    <property type="match status" value="1"/>
</dbReference>
<feature type="chain" id="PRO_5046981715" evidence="1">
    <location>
        <begin position="18"/>
        <end position="326"/>
    </location>
</feature>
<evidence type="ECO:0000259" key="2">
    <source>
        <dbReference type="Pfam" id="PF12146"/>
    </source>
</evidence>
<dbReference type="PRINTS" id="PR00111">
    <property type="entry name" value="ABHYDROLASE"/>
</dbReference>
<organism evidence="3 4">
    <name type="scientific">Peiella sedimenti</name>
    <dbReference type="NCBI Taxonomy" id="3061083"/>
    <lineage>
        <taxon>Bacteria</taxon>
        <taxon>Pseudomonadati</taxon>
        <taxon>Pseudomonadota</taxon>
        <taxon>Alphaproteobacteria</taxon>
        <taxon>Caulobacterales</taxon>
        <taxon>Caulobacteraceae</taxon>
        <taxon>Peiella</taxon>
    </lineage>
</organism>
<keyword evidence="4" id="KW-1185">Reference proteome</keyword>
<comment type="caution">
    <text evidence="3">The sequence shown here is derived from an EMBL/GenBank/DDBJ whole genome shotgun (WGS) entry which is preliminary data.</text>
</comment>
<evidence type="ECO:0000313" key="4">
    <source>
        <dbReference type="Proteomes" id="UP001169063"/>
    </source>
</evidence>
<keyword evidence="3" id="KW-0378">Hydrolase</keyword>
<dbReference type="InterPro" id="IPR022742">
    <property type="entry name" value="Hydrolase_4"/>
</dbReference>
<dbReference type="Gene3D" id="3.40.50.1820">
    <property type="entry name" value="alpha/beta hydrolase"/>
    <property type="match status" value="1"/>
</dbReference>
<dbReference type="Proteomes" id="UP001169063">
    <property type="component" value="Unassembled WGS sequence"/>
</dbReference>
<feature type="domain" description="Serine aminopeptidase S33" evidence="2">
    <location>
        <begin position="60"/>
        <end position="296"/>
    </location>
</feature>
<gene>
    <name evidence="3" type="ORF">Q0812_01860</name>
</gene>
<evidence type="ECO:0000313" key="3">
    <source>
        <dbReference type="EMBL" id="MDO1558175.1"/>
    </source>
</evidence>
<dbReference type="InterPro" id="IPR029058">
    <property type="entry name" value="AB_hydrolase_fold"/>
</dbReference>
<dbReference type="RefSeq" id="WP_302108596.1">
    <property type="nucleotide sequence ID" value="NZ_JAUKTR010000001.1"/>
</dbReference>
<dbReference type="InterPro" id="IPR000073">
    <property type="entry name" value="AB_hydrolase_1"/>
</dbReference>
<sequence length="326" mass="35120">MRTLAAALLALWLTACAAPAIQAPLSPPPGFTGPRLGDRTLVMDDGARLPLQTWLPPEGQEPRAVIVALHGMNDHATAFHMAGPAWAEQGVAVFAYDQRGFGGAPGRGVWAGEARMTHDLRLAVDLARTRYPNALVAVAGESMGGAVAISAFASERPPAADGLILLGPAVWGWSSQPPWNRAALWAAARLLGPRAVEPPEALVRDIRATDNLTELYRMGRDPQMIFSTRFDTLYGLVSLMESASEGLARLQTPTLYLWGENDQIITREPTERALAAASGCVRLIRYREGWHLLNRDHQASRVHADVVAYLRALDDGGKAALCDEGP</sequence>
<proteinExistence type="predicted"/>
<dbReference type="InterPro" id="IPR051044">
    <property type="entry name" value="MAG_DAG_Lipase"/>
</dbReference>
<name>A0ABT8SHY0_9CAUL</name>